<organism evidence="1 2">
    <name type="scientific">Phenylobacterium deserti</name>
    <dbReference type="NCBI Taxonomy" id="1914756"/>
    <lineage>
        <taxon>Bacteria</taxon>
        <taxon>Pseudomonadati</taxon>
        <taxon>Pseudomonadota</taxon>
        <taxon>Alphaproteobacteria</taxon>
        <taxon>Caulobacterales</taxon>
        <taxon>Caulobacteraceae</taxon>
        <taxon>Phenylobacterium</taxon>
    </lineage>
</organism>
<reference evidence="2" key="1">
    <citation type="submission" date="2018-05" db="EMBL/GenBank/DDBJ databases">
        <authorList>
            <person name="Li X."/>
        </authorList>
    </citation>
    <scope>NUCLEOTIDE SEQUENCE [LARGE SCALE GENOMIC DNA]</scope>
    <source>
        <strain evidence="2">YIM 73061</strain>
    </source>
</reference>
<accession>A0A328AD08</accession>
<evidence type="ECO:0000313" key="1">
    <source>
        <dbReference type="EMBL" id="RAK52520.1"/>
    </source>
</evidence>
<proteinExistence type="predicted"/>
<dbReference type="Proteomes" id="UP000249725">
    <property type="component" value="Unassembled WGS sequence"/>
</dbReference>
<comment type="caution">
    <text evidence="1">The sequence shown here is derived from an EMBL/GenBank/DDBJ whole genome shotgun (WGS) entry which is preliminary data.</text>
</comment>
<name>A0A328AD08_9CAUL</name>
<keyword evidence="2" id="KW-1185">Reference proteome</keyword>
<gene>
    <name evidence="1" type="ORF">DJ018_09910</name>
</gene>
<dbReference type="AlphaFoldDB" id="A0A328AD08"/>
<dbReference type="OrthoDB" id="7210848at2"/>
<sequence>MREFIDLPGASGATYRFRLWPQGASHSPMAGNYVLVKADAEGEGYSVLQAGVSDDLSAVRGTLEKAAKRGATHIFTRLNVSRVVRTSEHEDISAALSSKAG</sequence>
<dbReference type="RefSeq" id="WP_111514806.1">
    <property type="nucleotide sequence ID" value="NZ_QFYR01000002.1"/>
</dbReference>
<dbReference type="EMBL" id="QFYR01000002">
    <property type="protein sequence ID" value="RAK52520.1"/>
    <property type="molecule type" value="Genomic_DNA"/>
</dbReference>
<protein>
    <submittedName>
        <fullName evidence="1">Uncharacterized protein</fullName>
    </submittedName>
</protein>
<evidence type="ECO:0000313" key="2">
    <source>
        <dbReference type="Proteomes" id="UP000249725"/>
    </source>
</evidence>